<dbReference type="GO" id="GO:0016020">
    <property type="term" value="C:membrane"/>
    <property type="evidence" value="ECO:0007669"/>
    <property type="project" value="UniProtKB-SubCell"/>
</dbReference>
<dbReference type="GO" id="GO:0008270">
    <property type="term" value="F:zinc ion binding"/>
    <property type="evidence" value="ECO:0007669"/>
    <property type="project" value="UniProtKB-KW"/>
</dbReference>
<keyword evidence="17" id="KW-1185">Reference proteome</keyword>
<name>A0AAE1VQL3_9SOLA</name>
<keyword evidence="8 14" id="KW-0863">Zinc-finger</keyword>
<dbReference type="SMART" id="SM00184">
    <property type="entry name" value="RING"/>
    <property type="match status" value="1"/>
</dbReference>
<keyword evidence="12" id="KW-0472">Membrane</keyword>
<evidence type="ECO:0000256" key="2">
    <source>
        <dbReference type="ARBA" id="ARBA00004167"/>
    </source>
</evidence>
<evidence type="ECO:0000256" key="5">
    <source>
        <dbReference type="ARBA" id="ARBA00022679"/>
    </source>
</evidence>
<evidence type="ECO:0000256" key="12">
    <source>
        <dbReference type="ARBA" id="ARBA00023136"/>
    </source>
</evidence>
<evidence type="ECO:0000256" key="4">
    <source>
        <dbReference type="ARBA" id="ARBA00012483"/>
    </source>
</evidence>
<comment type="subcellular location">
    <subcellularLocation>
        <location evidence="2">Membrane</location>
        <topology evidence="2">Single-pass membrane protein</topology>
    </subcellularLocation>
</comment>
<keyword evidence="11" id="KW-1133">Transmembrane helix</keyword>
<evidence type="ECO:0000256" key="6">
    <source>
        <dbReference type="ARBA" id="ARBA00022692"/>
    </source>
</evidence>
<keyword evidence="10" id="KW-0862">Zinc</keyword>
<dbReference type="PANTHER" id="PTHR46279">
    <property type="entry name" value="RING/U-BOX SUPERFAMILY PROTEIN"/>
    <property type="match status" value="1"/>
</dbReference>
<evidence type="ECO:0000256" key="14">
    <source>
        <dbReference type="PROSITE-ProRule" id="PRU00175"/>
    </source>
</evidence>
<sequence>MSLPRSYGRHGSIGVVRRKISNPMGCSAYCDVCYAATVECFIERTVQCSLIHKIELDLIIHRLTAPQPAATTGLDVSTVESHTKVVLGESRRVPGPTHETCPICLAEYHPKEIVKCIPECEHCFHAECIDEWLKINGSCPVCRNNPSLETLWYWRPRFRVRVLSIGESGMCSPKKSLHTRRAKRCILIRRARPEVGFSRVWGRNAVGPVTLKSLPYHSLVRLGSSIGYQGGYLENGQGSNPISGSVGVIS</sequence>
<evidence type="ECO:0000313" key="16">
    <source>
        <dbReference type="EMBL" id="KAK4379223.1"/>
    </source>
</evidence>
<proteinExistence type="inferred from homology"/>
<dbReference type="PROSITE" id="PS50089">
    <property type="entry name" value="ZF_RING_2"/>
    <property type="match status" value="1"/>
</dbReference>
<protein>
    <recommendedName>
        <fullName evidence="4">RING-type E3 ubiquitin transferase</fullName>
        <ecNumber evidence="4">2.3.2.27</ecNumber>
    </recommendedName>
</protein>
<feature type="domain" description="RING-type" evidence="15">
    <location>
        <begin position="101"/>
        <end position="143"/>
    </location>
</feature>
<evidence type="ECO:0000256" key="1">
    <source>
        <dbReference type="ARBA" id="ARBA00000900"/>
    </source>
</evidence>
<dbReference type="CDD" id="cd16461">
    <property type="entry name" value="RING-H2_EL5-like"/>
    <property type="match status" value="1"/>
</dbReference>
<dbReference type="EC" id="2.3.2.27" evidence="4"/>
<comment type="caution">
    <text evidence="16">The sequence shown here is derived from an EMBL/GenBank/DDBJ whole genome shotgun (WGS) entry which is preliminary data.</text>
</comment>
<gene>
    <name evidence="16" type="ORF">RND71_001085</name>
</gene>
<evidence type="ECO:0000259" key="15">
    <source>
        <dbReference type="PROSITE" id="PS50089"/>
    </source>
</evidence>
<dbReference type="Pfam" id="PF13639">
    <property type="entry name" value="zf-RING_2"/>
    <property type="match status" value="1"/>
</dbReference>
<keyword evidence="9" id="KW-0833">Ubl conjugation pathway</keyword>
<dbReference type="PANTHER" id="PTHR46279:SF2">
    <property type="entry name" value="RING-H2 FINGER PROTEIN ATL21A-RELATED"/>
    <property type="match status" value="1"/>
</dbReference>
<evidence type="ECO:0000256" key="8">
    <source>
        <dbReference type="ARBA" id="ARBA00022771"/>
    </source>
</evidence>
<dbReference type="InterPro" id="IPR046948">
    <property type="entry name" value="ATL20-22-like"/>
</dbReference>
<dbReference type="EMBL" id="JAVYJV010000001">
    <property type="protein sequence ID" value="KAK4379223.1"/>
    <property type="molecule type" value="Genomic_DNA"/>
</dbReference>
<evidence type="ECO:0000256" key="11">
    <source>
        <dbReference type="ARBA" id="ARBA00022989"/>
    </source>
</evidence>
<dbReference type="Gene3D" id="3.30.40.10">
    <property type="entry name" value="Zinc/RING finger domain, C3HC4 (zinc finger)"/>
    <property type="match status" value="1"/>
</dbReference>
<dbReference type="GO" id="GO:0061630">
    <property type="term" value="F:ubiquitin protein ligase activity"/>
    <property type="evidence" value="ECO:0007669"/>
    <property type="project" value="UniProtKB-EC"/>
</dbReference>
<evidence type="ECO:0000256" key="10">
    <source>
        <dbReference type="ARBA" id="ARBA00022833"/>
    </source>
</evidence>
<evidence type="ECO:0000256" key="7">
    <source>
        <dbReference type="ARBA" id="ARBA00022723"/>
    </source>
</evidence>
<evidence type="ECO:0000256" key="3">
    <source>
        <dbReference type="ARBA" id="ARBA00004906"/>
    </source>
</evidence>
<keyword evidence="5" id="KW-0808">Transferase</keyword>
<dbReference type="AlphaFoldDB" id="A0AAE1VQL3"/>
<keyword evidence="7" id="KW-0479">Metal-binding</keyword>
<comment type="pathway">
    <text evidence="3">Protein modification; protein ubiquitination.</text>
</comment>
<dbReference type="SUPFAM" id="SSF57850">
    <property type="entry name" value="RING/U-box"/>
    <property type="match status" value="1"/>
</dbReference>
<keyword evidence="6" id="KW-0812">Transmembrane</keyword>
<comment type="catalytic activity">
    <reaction evidence="1">
        <text>S-ubiquitinyl-[E2 ubiquitin-conjugating enzyme]-L-cysteine + [acceptor protein]-L-lysine = [E2 ubiquitin-conjugating enzyme]-L-cysteine + N(6)-ubiquitinyl-[acceptor protein]-L-lysine.</text>
        <dbReference type="EC" id="2.3.2.27"/>
    </reaction>
</comment>
<dbReference type="InterPro" id="IPR001841">
    <property type="entry name" value="Znf_RING"/>
</dbReference>
<evidence type="ECO:0000256" key="13">
    <source>
        <dbReference type="ARBA" id="ARBA00024209"/>
    </source>
</evidence>
<evidence type="ECO:0000256" key="9">
    <source>
        <dbReference type="ARBA" id="ARBA00022786"/>
    </source>
</evidence>
<accession>A0AAE1VQL3</accession>
<reference evidence="16" key="1">
    <citation type="submission" date="2023-12" db="EMBL/GenBank/DDBJ databases">
        <title>Genome assembly of Anisodus tanguticus.</title>
        <authorList>
            <person name="Wang Y.-J."/>
        </authorList>
    </citation>
    <scope>NUCLEOTIDE SEQUENCE</scope>
    <source>
        <strain evidence="16">KB-2021</strain>
        <tissue evidence="16">Leaf</tissue>
    </source>
</reference>
<evidence type="ECO:0000313" key="17">
    <source>
        <dbReference type="Proteomes" id="UP001291623"/>
    </source>
</evidence>
<organism evidence="16 17">
    <name type="scientific">Anisodus tanguticus</name>
    <dbReference type="NCBI Taxonomy" id="243964"/>
    <lineage>
        <taxon>Eukaryota</taxon>
        <taxon>Viridiplantae</taxon>
        <taxon>Streptophyta</taxon>
        <taxon>Embryophyta</taxon>
        <taxon>Tracheophyta</taxon>
        <taxon>Spermatophyta</taxon>
        <taxon>Magnoliopsida</taxon>
        <taxon>eudicotyledons</taxon>
        <taxon>Gunneridae</taxon>
        <taxon>Pentapetalae</taxon>
        <taxon>asterids</taxon>
        <taxon>lamiids</taxon>
        <taxon>Solanales</taxon>
        <taxon>Solanaceae</taxon>
        <taxon>Solanoideae</taxon>
        <taxon>Hyoscyameae</taxon>
        <taxon>Anisodus</taxon>
    </lineage>
</organism>
<dbReference type="Proteomes" id="UP001291623">
    <property type="component" value="Unassembled WGS sequence"/>
</dbReference>
<dbReference type="InterPro" id="IPR013083">
    <property type="entry name" value="Znf_RING/FYVE/PHD"/>
</dbReference>
<comment type="similarity">
    <text evidence="13">Belongs to the RING-type zinc finger family. ATL subfamily.</text>
</comment>